<gene>
    <name evidence="1" type="ORF">MLD38_034698</name>
</gene>
<proteinExistence type="predicted"/>
<evidence type="ECO:0000313" key="1">
    <source>
        <dbReference type="EMBL" id="KAI4321297.1"/>
    </source>
</evidence>
<keyword evidence="2" id="KW-1185">Reference proteome</keyword>
<organism evidence="1 2">
    <name type="scientific">Melastoma candidum</name>
    <dbReference type="NCBI Taxonomy" id="119954"/>
    <lineage>
        <taxon>Eukaryota</taxon>
        <taxon>Viridiplantae</taxon>
        <taxon>Streptophyta</taxon>
        <taxon>Embryophyta</taxon>
        <taxon>Tracheophyta</taxon>
        <taxon>Spermatophyta</taxon>
        <taxon>Magnoliopsida</taxon>
        <taxon>eudicotyledons</taxon>
        <taxon>Gunneridae</taxon>
        <taxon>Pentapetalae</taxon>
        <taxon>rosids</taxon>
        <taxon>malvids</taxon>
        <taxon>Myrtales</taxon>
        <taxon>Melastomataceae</taxon>
        <taxon>Melastomatoideae</taxon>
        <taxon>Melastomateae</taxon>
        <taxon>Melastoma</taxon>
    </lineage>
</organism>
<dbReference type="EMBL" id="CM042889">
    <property type="protein sequence ID" value="KAI4321297.1"/>
    <property type="molecule type" value="Genomic_DNA"/>
</dbReference>
<comment type="caution">
    <text evidence="1">The sequence shown here is derived from an EMBL/GenBank/DDBJ whole genome shotgun (WGS) entry which is preliminary data.</text>
</comment>
<evidence type="ECO:0000313" key="2">
    <source>
        <dbReference type="Proteomes" id="UP001057402"/>
    </source>
</evidence>
<name>A0ACB9MAQ2_9MYRT</name>
<sequence>MTIKTSVRVSERKLVVKDRTILDGVPDNVIETSASSKGPVEGIFLGAVFDGDSSCHVVPLGTLRNVRFVACFRFKLWWMAQRMGDRGSEIPVETQFLLVETREGCRLDVSGGDEEEEADSVVYTIFLPLIEGPFRACLQGNADDQLELCLESGDLNVTASTFTHSVFVHAGTDPFQTIFDAIMVVKSHLQTFRLRHEKKPPGILDYFGWCTWDAFYQDVTQEGVEAGLEGLASGRTPPKFVIIDDGWQSVGSDPEEVSESDGSEKPQPLLRLTGIKENSKFQKKDEPAIGIESIVRTAKEKHGLKYVYVWHAITGYWGGVRPGVKEMEDYDSSMKYPSLSKGVVENEPTWKSDVMAVQGLGLMNPKNVYKFYNELHGYLAGAGVDGVKVDVQCILETLGAGLGGRVELTRQYHQALDASVARNFPDNGCIACMCHNTDALYCSKQTAVVRASDDFYPRDPVSHTIHIAAVAYNSVFLGEFMQPDWDMFHSVHPAAEYHASARAISGGPVYVSDAPGKHNFDLLKKLVLPDGSILRARLPGRPTRDCLFSDPARDGVSLLKIWNMNKFTGVLGIYNCQGAAWNRAERKNTFHQTKTDSITVFVRGHDVHLIHEATTDSNWAGDCAVYSHRSGDLIVLPKNAAMPVSLKVLEHEIFTITPIKVLAPGFRFAPFGLISMYNAGGAIMELVYIPNESVQTIRMEVKGCGNFGAYSSVRPRKCTLGTDEIEFEYDSNSGLLSLNVEDLPEGGKHSIEVELGQ</sequence>
<dbReference type="Proteomes" id="UP001057402">
    <property type="component" value="Chromosome 10"/>
</dbReference>
<protein>
    <submittedName>
        <fullName evidence="1">Uncharacterized protein</fullName>
    </submittedName>
</protein>
<accession>A0ACB9MAQ2</accession>
<reference evidence="2" key="1">
    <citation type="journal article" date="2023" name="Front. Plant Sci.">
        <title>Chromosomal-level genome assembly of Melastoma candidum provides insights into trichome evolution.</title>
        <authorList>
            <person name="Zhong Y."/>
            <person name="Wu W."/>
            <person name="Sun C."/>
            <person name="Zou P."/>
            <person name="Liu Y."/>
            <person name="Dai S."/>
            <person name="Zhou R."/>
        </authorList>
    </citation>
    <scope>NUCLEOTIDE SEQUENCE [LARGE SCALE GENOMIC DNA]</scope>
</reference>